<gene>
    <name evidence="3" type="ORF">G3I70_15170</name>
</gene>
<proteinExistence type="predicted"/>
<dbReference type="InterPro" id="IPR001509">
    <property type="entry name" value="Epimerase_deHydtase"/>
</dbReference>
<dbReference type="AlphaFoldDB" id="A0A6L9QGK1"/>
<reference evidence="3 4" key="1">
    <citation type="submission" date="2020-01" db="EMBL/GenBank/DDBJ databases">
        <title>Insect and environment-associated Actinomycetes.</title>
        <authorList>
            <person name="Currrie C."/>
            <person name="Chevrette M."/>
            <person name="Carlson C."/>
            <person name="Stubbendieck R."/>
            <person name="Wendt-Pienkowski E."/>
        </authorList>
    </citation>
    <scope>NUCLEOTIDE SEQUENCE [LARGE SCALE GENOMIC DNA]</scope>
    <source>
        <strain evidence="3 4">SID10258</strain>
    </source>
</reference>
<evidence type="ECO:0000259" key="2">
    <source>
        <dbReference type="Pfam" id="PF01370"/>
    </source>
</evidence>
<dbReference type="InterPro" id="IPR036291">
    <property type="entry name" value="NAD(P)-bd_dom_sf"/>
</dbReference>
<evidence type="ECO:0000313" key="3">
    <source>
        <dbReference type="EMBL" id="NEA23823.1"/>
    </source>
</evidence>
<evidence type="ECO:0000313" key="4">
    <source>
        <dbReference type="Proteomes" id="UP000475532"/>
    </source>
</evidence>
<evidence type="ECO:0000256" key="1">
    <source>
        <dbReference type="SAM" id="MobiDB-lite"/>
    </source>
</evidence>
<sequence>MKIFIAGASGAIGGHLVTQLVARGHEVVGTTRSAAKVEPEGTDHLVATSPMTIRRPCANGCPTLPGRSTRNRRAEYRPGSPAGWHGTARWT</sequence>
<dbReference type="SUPFAM" id="SSF51735">
    <property type="entry name" value="NAD(P)-binding Rossmann-fold domains"/>
    <property type="match status" value="1"/>
</dbReference>
<accession>A0A6L9QGK1</accession>
<protein>
    <submittedName>
        <fullName evidence="3">NAD-dependent epimerase/dehydratase family protein</fullName>
    </submittedName>
</protein>
<dbReference type="Gene3D" id="3.40.50.720">
    <property type="entry name" value="NAD(P)-binding Rossmann-like Domain"/>
    <property type="match status" value="1"/>
</dbReference>
<dbReference type="Pfam" id="PF01370">
    <property type="entry name" value="Epimerase"/>
    <property type="match status" value="1"/>
</dbReference>
<feature type="region of interest" description="Disordered" evidence="1">
    <location>
        <begin position="56"/>
        <end position="91"/>
    </location>
</feature>
<feature type="domain" description="NAD-dependent epimerase/dehydratase" evidence="2">
    <location>
        <begin position="3"/>
        <end position="45"/>
    </location>
</feature>
<name>A0A6L9QGK1_9ACTN</name>
<comment type="caution">
    <text evidence="3">The sequence shown here is derived from an EMBL/GenBank/DDBJ whole genome shotgun (WGS) entry which is preliminary data.</text>
</comment>
<organism evidence="3 4">
    <name type="scientific">Actinomadura bangladeshensis</name>
    <dbReference type="NCBI Taxonomy" id="453573"/>
    <lineage>
        <taxon>Bacteria</taxon>
        <taxon>Bacillati</taxon>
        <taxon>Actinomycetota</taxon>
        <taxon>Actinomycetes</taxon>
        <taxon>Streptosporangiales</taxon>
        <taxon>Thermomonosporaceae</taxon>
        <taxon>Actinomadura</taxon>
    </lineage>
</organism>
<dbReference type="Proteomes" id="UP000475532">
    <property type="component" value="Unassembled WGS sequence"/>
</dbReference>
<dbReference type="EMBL" id="JAAGLI010000378">
    <property type="protein sequence ID" value="NEA23823.1"/>
    <property type="molecule type" value="Genomic_DNA"/>
</dbReference>